<feature type="modified residue" description="N6-carboxylysine" evidence="15">
    <location>
        <position position="124"/>
    </location>
</feature>
<comment type="cofactor">
    <cofactor evidence="1 15">
        <name>Mg(2+)</name>
        <dbReference type="ChEBI" id="CHEBI:18420"/>
    </cofactor>
</comment>
<keyword evidence="19" id="KW-1185">Reference proteome</keyword>
<feature type="binding site" description="via carbamate group" evidence="15">
    <location>
        <position position="124"/>
    </location>
    <ligand>
        <name>Mg(2+)</name>
        <dbReference type="ChEBI" id="CHEBI:18420"/>
    </ligand>
</feature>
<feature type="binding site" evidence="15">
    <location>
        <position position="81"/>
    </location>
    <ligand>
        <name>Mg(2+)</name>
        <dbReference type="ChEBI" id="CHEBI:18420"/>
    </ligand>
</feature>
<dbReference type="InterPro" id="IPR000581">
    <property type="entry name" value="ILV_EDD_N"/>
</dbReference>
<keyword evidence="3 15" id="KW-0028">Amino-acid biosynthesis</keyword>
<comment type="caution">
    <text evidence="18">The sequence shown here is derived from an EMBL/GenBank/DDBJ whole genome shotgun (WGS) entry which is preliminary data.</text>
</comment>
<evidence type="ECO:0000256" key="10">
    <source>
        <dbReference type="ARBA" id="ARBA00023304"/>
    </source>
</evidence>
<evidence type="ECO:0000256" key="6">
    <source>
        <dbReference type="ARBA" id="ARBA00022842"/>
    </source>
</evidence>
<comment type="similarity">
    <text evidence="2 15">Belongs to the IlvD/Edd family.</text>
</comment>
<dbReference type="GO" id="GO:0009097">
    <property type="term" value="P:isoleucine biosynthetic process"/>
    <property type="evidence" value="ECO:0007669"/>
    <property type="project" value="UniProtKB-UniRule"/>
</dbReference>
<dbReference type="NCBIfam" id="TIGR00110">
    <property type="entry name" value="ilvD"/>
    <property type="match status" value="1"/>
</dbReference>
<keyword evidence="4 15" id="KW-0001">2Fe-2S</keyword>
<evidence type="ECO:0000313" key="19">
    <source>
        <dbReference type="Proteomes" id="UP000319769"/>
    </source>
</evidence>
<comment type="cofactor">
    <cofactor evidence="15">
        <name>[2Fe-2S] cluster</name>
        <dbReference type="ChEBI" id="CHEBI:190135"/>
    </cofactor>
    <text evidence="15">Binds 1 [2Fe-2S] cluster per subunit. This cluster acts as a Lewis acid cofactor.</text>
</comment>
<comment type="subunit">
    <text evidence="15">Homodimer.</text>
</comment>
<feature type="binding site" evidence="15">
    <location>
        <position position="493"/>
    </location>
    <ligand>
        <name>Mg(2+)</name>
        <dbReference type="ChEBI" id="CHEBI:18420"/>
    </ligand>
</feature>
<reference evidence="18" key="1">
    <citation type="submission" date="2019-09" db="EMBL/GenBank/DDBJ databases">
        <authorList>
            <person name="Teo W.F.A."/>
            <person name="Duangmal K."/>
        </authorList>
    </citation>
    <scope>NUCLEOTIDE SEQUENCE [LARGE SCALE GENOMIC DNA]</scope>
    <source>
        <strain evidence="18">K81G1</strain>
    </source>
</reference>
<dbReference type="UniPathway" id="UPA00047">
    <property type="reaction ID" value="UER00057"/>
</dbReference>
<dbReference type="EMBL" id="VMNW02000132">
    <property type="protein sequence ID" value="KAA9149775.1"/>
    <property type="molecule type" value="Genomic_DNA"/>
</dbReference>
<dbReference type="OrthoDB" id="9807077at2"/>
<dbReference type="FunFam" id="3.50.30.80:FF:000001">
    <property type="entry name" value="Dihydroxy-acid dehydratase"/>
    <property type="match status" value="1"/>
</dbReference>
<evidence type="ECO:0000256" key="4">
    <source>
        <dbReference type="ARBA" id="ARBA00022714"/>
    </source>
</evidence>
<dbReference type="GO" id="GO:0009099">
    <property type="term" value="P:L-valine biosynthetic process"/>
    <property type="evidence" value="ECO:0007669"/>
    <property type="project" value="UniProtKB-UniRule"/>
</dbReference>
<keyword evidence="6 15" id="KW-0460">Magnesium</keyword>
<dbReference type="InterPro" id="IPR037237">
    <property type="entry name" value="IlvD/EDD_N"/>
</dbReference>
<feature type="active site" description="Proton acceptor" evidence="15">
    <location>
        <position position="519"/>
    </location>
</feature>
<dbReference type="Pfam" id="PF24877">
    <property type="entry name" value="ILV_EDD_C"/>
    <property type="match status" value="1"/>
</dbReference>
<dbReference type="Proteomes" id="UP000319769">
    <property type="component" value="Unassembled WGS sequence"/>
</dbReference>
<dbReference type="UniPathway" id="UPA00049">
    <property type="reaction ID" value="UER00061"/>
</dbReference>
<dbReference type="SUPFAM" id="SSF52016">
    <property type="entry name" value="LeuD/IlvD-like"/>
    <property type="match status" value="1"/>
</dbReference>
<evidence type="ECO:0000256" key="13">
    <source>
        <dbReference type="ARBA" id="ARBA00029437"/>
    </source>
</evidence>
<evidence type="ECO:0000256" key="5">
    <source>
        <dbReference type="ARBA" id="ARBA00022723"/>
    </source>
</evidence>
<dbReference type="Gene3D" id="3.50.30.80">
    <property type="entry name" value="IlvD/EDD C-terminal domain-like"/>
    <property type="match status" value="1"/>
</dbReference>
<dbReference type="InterPro" id="IPR056740">
    <property type="entry name" value="ILV_EDD_C"/>
</dbReference>
<comment type="catalytic activity">
    <reaction evidence="11">
        <text>(2R)-2,3-dihydroxy-3-methylbutanoate = 3-methyl-2-oxobutanoate + H2O</text>
        <dbReference type="Rhea" id="RHEA:24809"/>
        <dbReference type="ChEBI" id="CHEBI:11851"/>
        <dbReference type="ChEBI" id="CHEBI:15377"/>
        <dbReference type="ChEBI" id="CHEBI:49072"/>
        <dbReference type="EC" id="4.2.1.9"/>
    </reaction>
    <physiologicalReaction direction="left-to-right" evidence="11">
        <dbReference type="Rhea" id="RHEA:24810"/>
    </physiologicalReaction>
</comment>
<dbReference type="AlphaFoldDB" id="A0A5N0UP35"/>
<protein>
    <recommendedName>
        <fullName evidence="14 15">Dihydroxy-acid dehydratase</fullName>
        <shortName evidence="15">DAD</shortName>
        <ecNumber evidence="14 15">4.2.1.9</ecNumber>
    </recommendedName>
</protein>
<keyword evidence="7 15" id="KW-0408">Iron</keyword>
<evidence type="ECO:0000256" key="9">
    <source>
        <dbReference type="ARBA" id="ARBA00023239"/>
    </source>
</evidence>
<evidence type="ECO:0000256" key="3">
    <source>
        <dbReference type="ARBA" id="ARBA00022605"/>
    </source>
</evidence>
<comment type="caution">
    <text evidence="15">Lacks conserved residue(s) required for the propagation of feature annotation.</text>
</comment>
<dbReference type="NCBIfam" id="NF009103">
    <property type="entry name" value="PRK12448.1"/>
    <property type="match status" value="1"/>
</dbReference>
<keyword evidence="8 15" id="KW-0411">Iron-sulfur</keyword>
<dbReference type="GO" id="GO:0004160">
    <property type="term" value="F:dihydroxy-acid dehydratase activity"/>
    <property type="evidence" value="ECO:0007669"/>
    <property type="project" value="UniProtKB-UniRule"/>
</dbReference>
<evidence type="ECO:0000256" key="8">
    <source>
        <dbReference type="ARBA" id="ARBA00023014"/>
    </source>
</evidence>
<gene>
    <name evidence="15 18" type="primary">ilvD</name>
    <name evidence="18" type="ORF">FPZ12_042535</name>
</gene>
<dbReference type="PANTHER" id="PTHR43661">
    <property type="entry name" value="D-XYLONATE DEHYDRATASE"/>
    <property type="match status" value="1"/>
</dbReference>
<dbReference type="HAMAP" id="MF_00012">
    <property type="entry name" value="IlvD"/>
    <property type="match status" value="1"/>
</dbReference>
<name>A0A5N0UP35_9PSEU</name>
<dbReference type="PROSITE" id="PS00887">
    <property type="entry name" value="ILVD_EDD_2"/>
    <property type="match status" value="1"/>
</dbReference>
<organism evidence="18 19">
    <name type="scientific">Amycolatopsis acidicola</name>
    <dbReference type="NCBI Taxonomy" id="2596893"/>
    <lineage>
        <taxon>Bacteria</taxon>
        <taxon>Bacillati</taxon>
        <taxon>Actinomycetota</taxon>
        <taxon>Actinomycetes</taxon>
        <taxon>Pseudonocardiales</taxon>
        <taxon>Pseudonocardiaceae</taxon>
        <taxon>Amycolatopsis</taxon>
    </lineage>
</organism>
<evidence type="ECO:0000313" key="18">
    <source>
        <dbReference type="EMBL" id="KAA9149775.1"/>
    </source>
</evidence>
<proteinExistence type="inferred from homology"/>
<comment type="pathway">
    <text evidence="13 15">Amino-acid biosynthesis; L-isoleucine biosynthesis; L-isoleucine from 2-oxobutanoate: step 3/4.</text>
</comment>
<dbReference type="GO" id="GO:0051537">
    <property type="term" value="F:2 iron, 2 sulfur cluster binding"/>
    <property type="evidence" value="ECO:0007669"/>
    <property type="project" value="UniProtKB-UniRule"/>
</dbReference>
<accession>A0A5N0UP35</accession>
<keyword evidence="10 15" id="KW-0100">Branched-chain amino acid biosynthesis</keyword>
<feature type="domain" description="Dihydroxy-acid/6-phosphogluconate dehydratase C-terminal" evidence="17">
    <location>
        <begin position="410"/>
        <end position="608"/>
    </location>
</feature>
<dbReference type="PANTHER" id="PTHR43661:SF3">
    <property type="entry name" value="D-XYLONATE DEHYDRATASE YAGF-RELATED"/>
    <property type="match status" value="1"/>
</dbReference>
<evidence type="ECO:0000256" key="7">
    <source>
        <dbReference type="ARBA" id="ARBA00023004"/>
    </source>
</evidence>
<feature type="binding site" evidence="15">
    <location>
        <position position="123"/>
    </location>
    <ligand>
        <name>Mg(2+)</name>
        <dbReference type="ChEBI" id="CHEBI:18420"/>
    </ligand>
</feature>
<comment type="pathway">
    <text evidence="12 15">Amino-acid biosynthesis; L-valine biosynthesis; L-valine from pyruvate: step 3/4.</text>
</comment>
<dbReference type="RefSeq" id="WP_144748869.1">
    <property type="nucleotide sequence ID" value="NZ_VMNW02000132.1"/>
</dbReference>
<dbReference type="GO" id="GO:0005829">
    <property type="term" value="C:cytosol"/>
    <property type="evidence" value="ECO:0007669"/>
    <property type="project" value="TreeGrafter"/>
</dbReference>
<evidence type="ECO:0000259" key="16">
    <source>
        <dbReference type="Pfam" id="PF00920"/>
    </source>
</evidence>
<sequence>MPQLRSRTTTHGRNAAGARSLWRATGMTDSDFGKPIVAIANSYTQFVPGHVHLKDLGEIVAGAVKEAGGIAREFHTIAVDDGIAMGHSGMLYSLPSREIIADSVEYMVNAHQADALVCISNCDKITPGMLNAAMRLNIPTVFVSGGPMEAGKAVVVGGVAQAPTDLITAISASASSEVDEDGLSIVERSACPTCGSCSGMFTANSMNCLTEALGLSLPGNGSTLATHAARKALFENAGRTVVELCKRWYGEDDESALPRNIATREAFENAMALDMAMGGSTNTVLHILAAAQEGEVDFTLADIDAIGRRVPCLSKVAPNSDYHMEDVHRAGGIPAILGELYRGGLLNTGVTSVHSPTLEQWLSTWDIRAESPSEEAVELFHAAPGGVRTTEAFSTENRWSSLDTDAEGGCVRDLEHAYTKDGGLAILRGNLAENGAVIKAAGIDESLWRFQGPARVLESQEEAVSAILGKKVQPGDVLVIRYEGPAGGPGMQEMLHPTAFLKGAGLGKKCALVTDGRFSGGSSGISVGHISPEAASGGVIGLVQDGDQILIDVHERKLELLVEDEVLAERRAKMDASERPWQPAERQRPITAALRAYARMATSADTGAVRDPSK</sequence>
<evidence type="ECO:0000256" key="12">
    <source>
        <dbReference type="ARBA" id="ARBA00029436"/>
    </source>
</evidence>
<evidence type="ECO:0000256" key="11">
    <source>
        <dbReference type="ARBA" id="ARBA00029304"/>
    </source>
</evidence>
<dbReference type="Pfam" id="PF00920">
    <property type="entry name" value="ILVD_EDD_N"/>
    <property type="match status" value="1"/>
</dbReference>
<dbReference type="PROSITE" id="PS00886">
    <property type="entry name" value="ILVD_EDD_1"/>
    <property type="match status" value="1"/>
</dbReference>
<evidence type="ECO:0000256" key="14">
    <source>
        <dbReference type="ARBA" id="ARBA00029490"/>
    </source>
</evidence>
<comment type="function">
    <text evidence="15">Functions in the biosynthesis of branched-chain amino acids. Catalyzes the dehydration of (2R,3R)-2,3-dihydroxy-3-methylpentanoate (2,3-dihydroxy-3-methylvalerate) into 2-oxo-3-methylpentanoate (2-oxo-3-methylvalerate) and of (2R)-2,3-dihydroxy-3-methylbutanoate (2,3-dihydroxyisovalerate) into 2-oxo-3-methylbutanoate (2-oxoisovalerate), the penultimate precursor to L-isoleucine and L-valine, respectively.</text>
</comment>
<evidence type="ECO:0000259" key="17">
    <source>
        <dbReference type="Pfam" id="PF24877"/>
    </source>
</evidence>
<evidence type="ECO:0000256" key="2">
    <source>
        <dbReference type="ARBA" id="ARBA00006486"/>
    </source>
</evidence>
<dbReference type="InterPro" id="IPR004404">
    <property type="entry name" value="DihydroxyA_deHydtase"/>
</dbReference>
<keyword evidence="5 15" id="KW-0479">Metal-binding</keyword>
<evidence type="ECO:0000256" key="1">
    <source>
        <dbReference type="ARBA" id="ARBA00001946"/>
    </source>
</evidence>
<dbReference type="GO" id="GO:0000287">
    <property type="term" value="F:magnesium ion binding"/>
    <property type="evidence" value="ECO:0007669"/>
    <property type="project" value="UniProtKB-UniRule"/>
</dbReference>
<comment type="catalytic activity">
    <reaction evidence="15">
        <text>(2R,3R)-2,3-dihydroxy-3-methylpentanoate = (S)-3-methyl-2-oxopentanoate + H2O</text>
        <dbReference type="Rhea" id="RHEA:27694"/>
        <dbReference type="ChEBI" id="CHEBI:15377"/>
        <dbReference type="ChEBI" id="CHEBI:35146"/>
        <dbReference type="ChEBI" id="CHEBI:49258"/>
        <dbReference type="EC" id="4.2.1.9"/>
    </reaction>
</comment>
<dbReference type="InterPro" id="IPR020558">
    <property type="entry name" value="DiOHA_6PGluconate_deHydtase_CS"/>
</dbReference>
<feature type="domain" description="Dihydroxy-acid/6-phosphogluconate dehydratase N-terminal" evidence="16">
    <location>
        <begin position="34"/>
        <end position="360"/>
    </location>
</feature>
<dbReference type="InterPro" id="IPR042096">
    <property type="entry name" value="Dihydro-acid_dehy_C"/>
</dbReference>
<keyword evidence="9 15" id="KW-0456">Lyase</keyword>
<evidence type="ECO:0000256" key="15">
    <source>
        <dbReference type="HAMAP-Rule" id="MF_00012"/>
    </source>
</evidence>
<dbReference type="EC" id="4.2.1.9" evidence="14 15"/>
<dbReference type="SUPFAM" id="SSF143975">
    <property type="entry name" value="IlvD/EDD N-terminal domain-like"/>
    <property type="match status" value="1"/>
</dbReference>